<gene>
    <name evidence="2" type="ORF">MNB_SUP05-4-236</name>
</gene>
<proteinExistence type="predicted"/>
<reference evidence="2" key="1">
    <citation type="submission" date="2016-10" db="EMBL/GenBank/DDBJ databases">
        <authorList>
            <person name="de Groot N.N."/>
        </authorList>
    </citation>
    <scope>NUCLEOTIDE SEQUENCE</scope>
</reference>
<evidence type="ECO:0000256" key="1">
    <source>
        <dbReference type="SAM" id="Phobius"/>
    </source>
</evidence>
<keyword evidence="1" id="KW-0812">Transmembrane</keyword>
<sequence>MMNELNMDPVFFLSLLAVTGTAISFIVFAMAKRKIKS</sequence>
<protein>
    <submittedName>
        <fullName evidence="2">Uncharacterized protein</fullName>
    </submittedName>
</protein>
<accession>A0A1W1D7U6</accession>
<dbReference type="EMBL" id="FPHR01000004">
    <property type="protein sequence ID" value="SFV76507.1"/>
    <property type="molecule type" value="Genomic_DNA"/>
</dbReference>
<organism evidence="2">
    <name type="scientific">hydrothermal vent metagenome</name>
    <dbReference type="NCBI Taxonomy" id="652676"/>
    <lineage>
        <taxon>unclassified sequences</taxon>
        <taxon>metagenomes</taxon>
        <taxon>ecological metagenomes</taxon>
    </lineage>
</organism>
<keyword evidence="1" id="KW-0472">Membrane</keyword>
<dbReference type="AlphaFoldDB" id="A0A1W1D7U6"/>
<keyword evidence="1" id="KW-1133">Transmembrane helix</keyword>
<name>A0A1W1D7U6_9ZZZZ</name>
<evidence type="ECO:0000313" key="2">
    <source>
        <dbReference type="EMBL" id="SFV76507.1"/>
    </source>
</evidence>
<feature type="transmembrane region" description="Helical" evidence="1">
    <location>
        <begin position="12"/>
        <end position="31"/>
    </location>
</feature>